<name>A0A850T4U3_9BACT</name>
<dbReference type="RefSeq" id="WP_178365334.1">
    <property type="nucleotide sequence ID" value="NZ_JACADJ010000005.1"/>
</dbReference>
<protein>
    <submittedName>
        <fullName evidence="2">Uncharacterized protein</fullName>
    </submittedName>
</protein>
<dbReference type="SUPFAM" id="SSF58113">
    <property type="entry name" value="Apolipoprotein A-I"/>
    <property type="match status" value="1"/>
</dbReference>
<reference evidence="2 3" key="1">
    <citation type="submission" date="2020-06" db="EMBL/GenBank/DDBJ databases">
        <title>High-quality draft genome of sulfate reducer Desulfobacter latus type strain AcrS2 isolated from marine sediment.</title>
        <authorList>
            <person name="Hoppe M."/>
            <person name="Larsen C.K."/>
            <person name="Marshall I.P.G."/>
            <person name="Schramm A."/>
            <person name="Marietou A.G."/>
        </authorList>
    </citation>
    <scope>NUCLEOTIDE SEQUENCE [LARGE SCALE GENOMIC DNA]</scope>
    <source>
        <strain evidence="2 3">AcRS2</strain>
    </source>
</reference>
<gene>
    <name evidence="2" type="ORF">HXW94_02515</name>
</gene>
<feature type="compositionally biased region" description="Basic and acidic residues" evidence="1">
    <location>
        <begin position="1"/>
        <end position="15"/>
    </location>
</feature>
<accession>A0A850T4U3</accession>
<evidence type="ECO:0000256" key="1">
    <source>
        <dbReference type="SAM" id="MobiDB-lite"/>
    </source>
</evidence>
<evidence type="ECO:0000313" key="2">
    <source>
        <dbReference type="EMBL" id="NWH03875.1"/>
    </source>
</evidence>
<evidence type="ECO:0000313" key="3">
    <source>
        <dbReference type="Proteomes" id="UP000553343"/>
    </source>
</evidence>
<dbReference type="AlphaFoldDB" id="A0A850T4U3"/>
<proteinExistence type="predicted"/>
<sequence>MAKNSSIDELRSEIKRNKKQHARDLENLRREQQKSAKQHFNALNQQVHDIGVRFDSDLRQLETQVGKDFEQFNKEVTGRLTAQRKQFQKEMEKNRNVLQGQIDELTNRIAGQYDAAGQWIQAVEDEMDEMRRNNDRVDFFFPGELRQIEQNLQLAKKNLSSNSPEAALATAQERFLELQELRENVEAMTREWHYRLTVVSDLLKRQQQILDDNRSIEVESISYLGIDLSGYDHQETDYWSNGQWSTLQNEIKKNQSKLNNNDISIDDLKKMQERVEENLQQSLLLVGKAARLCFACEISSRLQHAIYDEMKNKGFEQIFNSYRENDNRQDNYLVLAGPIGEKLSVVLSPDMKGDSPLPEIHIFYQNSNLTRKQEDQEKQKYSEKINTCVKHLIHRDIRQGVSIKQLSEADRGKVFDAGAIESGRLKCLGNSV</sequence>
<organism evidence="2 3">
    <name type="scientific">Desulfobacter latus</name>
    <dbReference type="NCBI Taxonomy" id="2292"/>
    <lineage>
        <taxon>Bacteria</taxon>
        <taxon>Pseudomonadati</taxon>
        <taxon>Thermodesulfobacteriota</taxon>
        <taxon>Desulfobacteria</taxon>
        <taxon>Desulfobacterales</taxon>
        <taxon>Desulfobacteraceae</taxon>
        <taxon>Desulfobacter</taxon>
    </lineage>
</organism>
<feature type="region of interest" description="Disordered" evidence="1">
    <location>
        <begin position="1"/>
        <end position="23"/>
    </location>
</feature>
<dbReference type="EMBL" id="JACADJ010000005">
    <property type="protein sequence ID" value="NWH03875.1"/>
    <property type="molecule type" value="Genomic_DNA"/>
</dbReference>
<dbReference type="Proteomes" id="UP000553343">
    <property type="component" value="Unassembled WGS sequence"/>
</dbReference>
<keyword evidence="3" id="KW-1185">Reference proteome</keyword>
<comment type="caution">
    <text evidence="2">The sequence shown here is derived from an EMBL/GenBank/DDBJ whole genome shotgun (WGS) entry which is preliminary data.</text>
</comment>